<dbReference type="EMBL" id="GECU01006147">
    <property type="protein sequence ID" value="JAT01560.1"/>
    <property type="molecule type" value="Transcribed_RNA"/>
</dbReference>
<evidence type="ECO:0000256" key="10">
    <source>
        <dbReference type="PIRSR" id="PIRSR036893-51"/>
    </source>
</evidence>
<feature type="non-terminal residue" evidence="12">
    <location>
        <position position="1"/>
    </location>
</feature>
<sequence length="177" mass="19867">VGGCPNVTVKHPFNIVEYMGTWYQKETYGTELFQGTGKCVTAMYSLNPDTGVVDVFNSQEPVSSSSTARSINGTAVLEDSNKMEGKLLVTFPIPIIQRITSKYWVLDTDYSNWAVVWSCFSVGTLAHSESAWILVRHRDGAKEYNDNTDLEIDSVLKREGIPRSRFKKTDQENCLVQ</sequence>
<evidence type="ECO:0000259" key="11">
    <source>
        <dbReference type="Pfam" id="PF08212"/>
    </source>
</evidence>
<evidence type="ECO:0000256" key="2">
    <source>
        <dbReference type="ARBA" id="ARBA00006889"/>
    </source>
</evidence>
<evidence type="ECO:0000256" key="7">
    <source>
        <dbReference type="ARBA" id="ARBA00023121"/>
    </source>
</evidence>
<protein>
    <recommendedName>
        <fullName evidence="3">Apolipoprotein D</fullName>
    </recommendedName>
</protein>
<dbReference type="InterPro" id="IPR000566">
    <property type="entry name" value="Lipocln_cytosolic_FA-bd_dom"/>
</dbReference>
<dbReference type="SUPFAM" id="SSF50814">
    <property type="entry name" value="Lipocalins"/>
    <property type="match status" value="1"/>
</dbReference>
<accession>A0A1B6JQN6</accession>
<keyword evidence="4" id="KW-0813">Transport</keyword>
<dbReference type="AlphaFoldDB" id="A0A1B6JQN6"/>
<keyword evidence="7" id="KW-0446">Lipid-binding</keyword>
<gene>
    <name evidence="12" type="ORF">g.3770</name>
</gene>
<dbReference type="GO" id="GO:0008289">
    <property type="term" value="F:lipid binding"/>
    <property type="evidence" value="ECO:0007669"/>
    <property type="project" value="UniProtKB-KW"/>
</dbReference>
<dbReference type="FunFam" id="2.40.128.20:FF:000003">
    <property type="entry name" value="Apolipoprotein D"/>
    <property type="match status" value="1"/>
</dbReference>
<keyword evidence="6" id="KW-0732">Signal</keyword>
<dbReference type="GO" id="GO:0006629">
    <property type="term" value="P:lipid metabolic process"/>
    <property type="evidence" value="ECO:0007669"/>
    <property type="project" value="TreeGrafter"/>
</dbReference>
<evidence type="ECO:0000256" key="8">
    <source>
        <dbReference type="ARBA" id="ARBA00023157"/>
    </source>
</evidence>
<comment type="subcellular location">
    <subcellularLocation>
        <location evidence="1">Secreted</location>
    </subcellularLocation>
</comment>
<evidence type="ECO:0000256" key="9">
    <source>
        <dbReference type="ARBA" id="ARBA00023180"/>
    </source>
</evidence>
<evidence type="ECO:0000256" key="5">
    <source>
        <dbReference type="ARBA" id="ARBA00022525"/>
    </source>
</evidence>
<proteinExistence type="inferred from homology"/>
<evidence type="ECO:0000256" key="4">
    <source>
        <dbReference type="ARBA" id="ARBA00022448"/>
    </source>
</evidence>
<reference evidence="12" key="1">
    <citation type="submission" date="2015-11" db="EMBL/GenBank/DDBJ databases">
        <title>De novo transcriptome assembly of four potential Pierce s Disease insect vectors from Arizona vineyards.</title>
        <authorList>
            <person name="Tassone E.E."/>
        </authorList>
    </citation>
    <scope>NUCLEOTIDE SEQUENCE</scope>
</reference>
<feature type="binding site" evidence="10">
    <location>
        <position position="97"/>
    </location>
    <ligand>
        <name>substrate</name>
    </ligand>
</feature>
<evidence type="ECO:0000256" key="6">
    <source>
        <dbReference type="ARBA" id="ARBA00022729"/>
    </source>
</evidence>
<dbReference type="Gene3D" id="2.40.128.20">
    <property type="match status" value="1"/>
</dbReference>
<keyword evidence="9" id="KW-0325">Glycoprotein</keyword>
<dbReference type="Pfam" id="PF08212">
    <property type="entry name" value="Lipocalin_2"/>
    <property type="match status" value="1"/>
</dbReference>
<dbReference type="GO" id="GO:0031409">
    <property type="term" value="F:pigment binding"/>
    <property type="evidence" value="ECO:0007669"/>
    <property type="project" value="InterPro"/>
</dbReference>
<feature type="domain" description="Lipocalin/cytosolic fatty-acid binding" evidence="11">
    <location>
        <begin position="15"/>
        <end position="139"/>
    </location>
</feature>
<comment type="similarity">
    <text evidence="2">Belongs to the calycin superfamily. Lipocalin family.</text>
</comment>
<dbReference type="InterPro" id="IPR012674">
    <property type="entry name" value="Calycin"/>
</dbReference>
<organism evidence="12">
    <name type="scientific">Homalodisca liturata</name>
    <dbReference type="NCBI Taxonomy" id="320908"/>
    <lineage>
        <taxon>Eukaryota</taxon>
        <taxon>Metazoa</taxon>
        <taxon>Ecdysozoa</taxon>
        <taxon>Arthropoda</taxon>
        <taxon>Hexapoda</taxon>
        <taxon>Insecta</taxon>
        <taxon>Pterygota</taxon>
        <taxon>Neoptera</taxon>
        <taxon>Paraneoptera</taxon>
        <taxon>Hemiptera</taxon>
        <taxon>Auchenorrhyncha</taxon>
        <taxon>Membracoidea</taxon>
        <taxon>Cicadellidae</taxon>
        <taxon>Cicadellinae</taxon>
        <taxon>Proconiini</taxon>
        <taxon>Homalodisca</taxon>
    </lineage>
</organism>
<dbReference type="PANTHER" id="PTHR10612">
    <property type="entry name" value="APOLIPOPROTEIN D"/>
    <property type="match status" value="1"/>
</dbReference>
<evidence type="ECO:0000256" key="3">
    <source>
        <dbReference type="ARBA" id="ARBA00019890"/>
    </source>
</evidence>
<name>A0A1B6JQN6_9HEMI</name>
<dbReference type="InterPro" id="IPR003057">
    <property type="entry name" value="Invtbrt_color"/>
</dbReference>
<dbReference type="PIRSF" id="PIRSF036893">
    <property type="entry name" value="Lipocalin_ApoD"/>
    <property type="match status" value="1"/>
</dbReference>
<evidence type="ECO:0000313" key="12">
    <source>
        <dbReference type="EMBL" id="JAT01560.1"/>
    </source>
</evidence>
<dbReference type="GO" id="GO:0005737">
    <property type="term" value="C:cytoplasm"/>
    <property type="evidence" value="ECO:0007669"/>
    <property type="project" value="TreeGrafter"/>
</dbReference>
<dbReference type="InterPro" id="IPR022271">
    <property type="entry name" value="Lipocalin_ApoD"/>
</dbReference>
<dbReference type="PRINTS" id="PR01273">
    <property type="entry name" value="INVTBRTCOLOR"/>
</dbReference>
<keyword evidence="5" id="KW-0964">Secreted</keyword>
<dbReference type="PANTHER" id="PTHR10612:SF34">
    <property type="entry name" value="APOLIPOPROTEIN D"/>
    <property type="match status" value="1"/>
</dbReference>
<dbReference type="GO" id="GO:0005576">
    <property type="term" value="C:extracellular region"/>
    <property type="evidence" value="ECO:0007669"/>
    <property type="project" value="UniProtKB-SubCell"/>
</dbReference>
<evidence type="ECO:0000256" key="1">
    <source>
        <dbReference type="ARBA" id="ARBA00004613"/>
    </source>
</evidence>
<dbReference type="GO" id="GO:0000302">
    <property type="term" value="P:response to reactive oxygen species"/>
    <property type="evidence" value="ECO:0007669"/>
    <property type="project" value="TreeGrafter"/>
</dbReference>
<keyword evidence="8" id="KW-1015">Disulfide bond</keyword>